<reference evidence="1 2" key="1">
    <citation type="submission" date="2013-04" db="EMBL/GenBank/DDBJ databases">
        <authorList>
            <person name="Harkins D.M."/>
            <person name="Durkin A.S."/>
            <person name="Brinkac L.M."/>
            <person name="Haft D.H."/>
            <person name="Selengut J.D."/>
            <person name="Sanka R."/>
            <person name="DePew J."/>
            <person name="Purushe J."/>
            <person name="Chanthongthip A."/>
            <person name="Lattana O."/>
            <person name="Phetsouvanh R."/>
            <person name="Newton P.N."/>
            <person name="Vinetz J.M."/>
            <person name="Sutton G.G."/>
            <person name="Nierman W.C."/>
            <person name="Fouts D.E."/>
        </authorList>
    </citation>
    <scope>NUCLEOTIDE SEQUENCE [LARGE SCALE GENOMIC DNA]</scope>
    <source>
        <strain evidence="1 2">UI 09931</strain>
    </source>
</reference>
<dbReference type="InterPro" id="IPR023393">
    <property type="entry name" value="START-like_dom_sf"/>
</dbReference>
<gene>
    <name evidence="1" type="ORF">LEP1GSC103_2805</name>
</gene>
<proteinExistence type="predicted"/>
<organism evidence="1 2">
    <name type="scientific">Leptospira borgpetersenii serovar Javanica str. UI 09931</name>
    <dbReference type="NCBI Taxonomy" id="1049767"/>
    <lineage>
        <taxon>Bacteria</taxon>
        <taxon>Pseudomonadati</taxon>
        <taxon>Spirochaetota</taxon>
        <taxon>Spirochaetia</taxon>
        <taxon>Leptospirales</taxon>
        <taxon>Leptospiraceae</taxon>
        <taxon>Leptospira</taxon>
    </lineage>
</organism>
<evidence type="ECO:0000313" key="2">
    <source>
        <dbReference type="Proteomes" id="UP000014570"/>
    </source>
</evidence>
<evidence type="ECO:0000313" key="1">
    <source>
        <dbReference type="EMBL" id="EPG58124.1"/>
    </source>
</evidence>
<sequence>MEFFNNSIYYDPSDFICKNDLRTRTFRTGFGKIDGKTTTFFGVSQGWPRHLSNLKTYLETGKGMNLPSMH</sequence>
<comment type="caution">
    <text evidence="1">The sequence shown here is derived from an EMBL/GenBank/DDBJ whole genome shotgun (WGS) entry which is preliminary data.</text>
</comment>
<dbReference type="EMBL" id="AHNP02000007">
    <property type="protein sequence ID" value="EPG58124.1"/>
    <property type="molecule type" value="Genomic_DNA"/>
</dbReference>
<dbReference type="AlphaFoldDB" id="A0AAV3JF83"/>
<dbReference type="Proteomes" id="UP000014570">
    <property type="component" value="Unassembled WGS sequence"/>
</dbReference>
<protein>
    <submittedName>
        <fullName evidence="1">Uncharacterized protein</fullName>
    </submittedName>
</protein>
<accession>A0AAV3JF83</accession>
<name>A0AAV3JF83_LEPBO</name>
<dbReference type="Gene3D" id="3.30.530.20">
    <property type="match status" value="1"/>
</dbReference>